<proteinExistence type="predicted"/>
<dbReference type="AlphaFoldDB" id="A0A0R3LL77"/>
<dbReference type="Proteomes" id="UP000051913">
    <property type="component" value="Unassembled WGS sequence"/>
</dbReference>
<gene>
    <name evidence="1" type="ORF">CP49_24755</name>
</gene>
<evidence type="ECO:0000313" key="2">
    <source>
        <dbReference type="Proteomes" id="UP000051913"/>
    </source>
</evidence>
<evidence type="ECO:0000313" key="1">
    <source>
        <dbReference type="EMBL" id="KRR08504.1"/>
    </source>
</evidence>
<sequence length="62" mass="6677">MRSLGKGANRTILDCLFRQDWGRKGGFSAAAGAAGAGSLLWITLQAGPGRFRWLQIRKGLES</sequence>
<reference evidence="1 2" key="1">
    <citation type="submission" date="2014-03" db="EMBL/GenBank/DDBJ databases">
        <title>Bradyrhizobium valentinum sp. nov., isolated from effective nodules of Lupinus mariae-josephae, a lupine endemic of basic-lime soils in Eastern Spain.</title>
        <authorList>
            <person name="Duran D."/>
            <person name="Rey L."/>
            <person name="Navarro A."/>
            <person name="Busquets A."/>
            <person name="Imperial J."/>
            <person name="Ruiz-Argueso T."/>
        </authorList>
    </citation>
    <scope>NUCLEOTIDE SEQUENCE [LARGE SCALE GENOMIC DNA]</scope>
    <source>
        <strain evidence="1 2">LmjM3</strain>
    </source>
</reference>
<keyword evidence="2" id="KW-1185">Reference proteome</keyword>
<accession>A0A0R3LL77</accession>
<organism evidence="1 2">
    <name type="scientific">Bradyrhizobium valentinum</name>
    <dbReference type="NCBI Taxonomy" id="1518501"/>
    <lineage>
        <taxon>Bacteria</taxon>
        <taxon>Pseudomonadati</taxon>
        <taxon>Pseudomonadota</taxon>
        <taxon>Alphaproteobacteria</taxon>
        <taxon>Hyphomicrobiales</taxon>
        <taxon>Nitrobacteraceae</taxon>
        <taxon>Bradyrhizobium</taxon>
    </lineage>
</organism>
<dbReference type="STRING" id="1518501.CQ10_13325"/>
<name>A0A0R3LL77_9BRAD</name>
<dbReference type="EMBL" id="LLXX01000077">
    <property type="protein sequence ID" value="KRR08504.1"/>
    <property type="molecule type" value="Genomic_DNA"/>
</dbReference>
<comment type="caution">
    <text evidence="1">The sequence shown here is derived from an EMBL/GenBank/DDBJ whole genome shotgun (WGS) entry which is preliminary data.</text>
</comment>
<protein>
    <submittedName>
        <fullName evidence="1">Uncharacterized protein</fullName>
    </submittedName>
</protein>